<comment type="caution">
    <text evidence="1">The sequence shown here is derived from an EMBL/GenBank/DDBJ whole genome shotgun (WGS) entry which is preliminary data.</text>
</comment>
<keyword evidence="2" id="KW-1185">Reference proteome</keyword>
<dbReference type="EMBL" id="CAUYUJ010016546">
    <property type="protein sequence ID" value="CAK0866532.1"/>
    <property type="molecule type" value="Genomic_DNA"/>
</dbReference>
<gene>
    <name evidence="1" type="ORF">PCOR1329_LOCUS53690</name>
</gene>
<proteinExistence type="predicted"/>
<reference evidence="1" key="1">
    <citation type="submission" date="2023-10" db="EMBL/GenBank/DDBJ databases">
        <authorList>
            <person name="Chen Y."/>
            <person name="Shah S."/>
            <person name="Dougan E. K."/>
            <person name="Thang M."/>
            <person name="Chan C."/>
        </authorList>
    </citation>
    <scope>NUCLEOTIDE SEQUENCE [LARGE SCALE GENOMIC DNA]</scope>
</reference>
<name>A0ABN9V1J1_9DINO</name>
<evidence type="ECO:0000313" key="1">
    <source>
        <dbReference type="EMBL" id="CAK0866532.1"/>
    </source>
</evidence>
<protein>
    <submittedName>
        <fullName evidence="1">Uncharacterized protein</fullName>
    </submittedName>
</protein>
<dbReference type="Proteomes" id="UP001189429">
    <property type="component" value="Unassembled WGS sequence"/>
</dbReference>
<organism evidence="1 2">
    <name type="scientific">Prorocentrum cordatum</name>
    <dbReference type="NCBI Taxonomy" id="2364126"/>
    <lineage>
        <taxon>Eukaryota</taxon>
        <taxon>Sar</taxon>
        <taxon>Alveolata</taxon>
        <taxon>Dinophyceae</taxon>
        <taxon>Prorocentrales</taxon>
        <taxon>Prorocentraceae</taxon>
        <taxon>Prorocentrum</taxon>
    </lineage>
</organism>
<sequence length="225" mass="23951">MPLNSCLPQPLIDATTVACQPGGRLASARRAPAAAMSGQGEVGFEERYATAGPSSSSRAAGLLPDGVTDQDEPPAHLPRIWHDLFKQGQVLTALLLSTSFSEKYRGRNMWPDTPNNVAEIRLPAFSGSGDAAGGEKTWKPTLLGRCGNREAVAFIWRGDDQDDTGTLYVAFSPLRYKSQFVKVVGAGLATNGLSLRRTAAQTTPANWGAADDTGQELHISVSTYC</sequence>
<evidence type="ECO:0000313" key="2">
    <source>
        <dbReference type="Proteomes" id="UP001189429"/>
    </source>
</evidence>
<accession>A0ABN9V1J1</accession>